<keyword evidence="6" id="KW-0418">Kinase</keyword>
<proteinExistence type="inferred from homology"/>
<dbReference type="PROSITE" id="PS50011">
    <property type="entry name" value="PROTEIN_KINASE_DOM"/>
    <property type="match status" value="1"/>
</dbReference>
<evidence type="ECO:0000256" key="1">
    <source>
        <dbReference type="ARBA" id="ARBA00010886"/>
    </source>
</evidence>
<comment type="catalytic activity">
    <reaction evidence="8">
        <text>L-threonyl-[protein] + ATP = O-phospho-L-threonyl-[protein] + ADP + H(+)</text>
        <dbReference type="Rhea" id="RHEA:46608"/>
        <dbReference type="Rhea" id="RHEA-COMP:11060"/>
        <dbReference type="Rhea" id="RHEA-COMP:11605"/>
        <dbReference type="ChEBI" id="CHEBI:15378"/>
        <dbReference type="ChEBI" id="CHEBI:30013"/>
        <dbReference type="ChEBI" id="CHEBI:30616"/>
        <dbReference type="ChEBI" id="CHEBI:61977"/>
        <dbReference type="ChEBI" id="CHEBI:456216"/>
        <dbReference type="EC" id="2.7.11.1"/>
    </reaction>
</comment>
<dbReference type="AlphaFoldDB" id="A0AA85FHH1"/>
<organism evidence="12 13">
    <name type="scientific">Schistosoma rodhaini</name>
    <dbReference type="NCBI Taxonomy" id="6188"/>
    <lineage>
        <taxon>Eukaryota</taxon>
        <taxon>Metazoa</taxon>
        <taxon>Spiralia</taxon>
        <taxon>Lophotrochozoa</taxon>
        <taxon>Platyhelminthes</taxon>
        <taxon>Trematoda</taxon>
        <taxon>Digenea</taxon>
        <taxon>Strigeidida</taxon>
        <taxon>Schistosomatoidea</taxon>
        <taxon>Schistosomatidae</taxon>
        <taxon>Schistosoma</taxon>
    </lineage>
</organism>
<dbReference type="InterPro" id="IPR000719">
    <property type="entry name" value="Prot_kinase_dom"/>
</dbReference>
<reference evidence="12" key="1">
    <citation type="submission" date="2022-06" db="EMBL/GenBank/DDBJ databases">
        <authorList>
            <person name="Berger JAMES D."/>
            <person name="Berger JAMES D."/>
        </authorList>
    </citation>
    <scope>NUCLEOTIDE SEQUENCE [LARGE SCALE GENOMIC DNA]</scope>
</reference>
<dbReference type="GO" id="GO:0005524">
    <property type="term" value="F:ATP binding"/>
    <property type="evidence" value="ECO:0007669"/>
    <property type="project" value="UniProtKB-KW"/>
</dbReference>
<dbReference type="InterPro" id="IPR003386">
    <property type="entry name" value="LACT/PDAT_acylTrfase"/>
</dbReference>
<dbReference type="PANTHER" id="PTHR44899:SF8">
    <property type="entry name" value="NIMA-RELATED KINASE 11"/>
    <property type="match status" value="1"/>
</dbReference>
<feature type="region of interest" description="Disordered" evidence="10">
    <location>
        <begin position="906"/>
        <end position="925"/>
    </location>
</feature>
<evidence type="ECO:0000256" key="3">
    <source>
        <dbReference type="ARBA" id="ARBA00022527"/>
    </source>
</evidence>
<evidence type="ECO:0000256" key="4">
    <source>
        <dbReference type="ARBA" id="ARBA00022679"/>
    </source>
</evidence>
<dbReference type="InterPro" id="IPR008271">
    <property type="entry name" value="Ser/Thr_kinase_AS"/>
</dbReference>
<dbReference type="InterPro" id="IPR029058">
    <property type="entry name" value="AB_hydrolase_fold"/>
</dbReference>
<dbReference type="PROSITE" id="PS00108">
    <property type="entry name" value="PROTEIN_KINASE_ST"/>
    <property type="match status" value="1"/>
</dbReference>
<dbReference type="Gene3D" id="3.40.50.1820">
    <property type="entry name" value="alpha/beta hydrolase"/>
    <property type="match status" value="1"/>
</dbReference>
<evidence type="ECO:0000256" key="8">
    <source>
        <dbReference type="ARBA" id="ARBA00047899"/>
    </source>
</evidence>
<evidence type="ECO:0000256" key="7">
    <source>
        <dbReference type="ARBA" id="ARBA00022840"/>
    </source>
</evidence>
<dbReference type="SUPFAM" id="SSF56112">
    <property type="entry name" value="Protein kinase-like (PK-like)"/>
    <property type="match status" value="2"/>
</dbReference>
<keyword evidence="7" id="KW-0067">ATP-binding</keyword>
<dbReference type="GO" id="GO:0006629">
    <property type="term" value="P:lipid metabolic process"/>
    <property type="evidence" value="ECO:0007669"/>
    <property type="project" value="InterPro"/>
</dbReference>
<keyword evidence="3" id="KW-0723">Serine/threonine-protein kinase</keyword>
<evidence type="ECO:0000256" key="10">
    <source>
        <dbReference type="SAM" id="MobiDB-lite"/>
    </source>
</evidence>
<evidence type="ECO:0000256" key="6">
    <source>
        <dbReference type="ARBA" id="ARBA00022777"/>
    </source>
</evidence>
<evidence type="ECO:0000256" key="5">
    <source>
        <dbReference type="ARBA" id="ARBA00022741"/>
    </source>
</evidence>
<keyword evidence="4" id="KW-0808">Transferase</keyword>
<dbReference type="SMART" id="SM00220">
    <property type="entry name" value="S_TKc"/>
    <property type="match status" value="1"/>
</dbReference>
<comment type="catalytic activity">
    <reaction evidence="9">
        <text>L-seryl-[protein] + ATP = O-phospho-L-seryl-[protein] + ADP + H(+)</text>
        <dbReference type="Rhea" id="RHEA:17989"/>
        <dbReference type="Rhea" id="RHEA-COMP:9863"/>
        <dbReference type="Rhea" id="RHEA-COMP:11604"/>
        <dbReference type="ChEBI" id="CHEBI:15378"/>
        <dbReference type="ChEBI" id="CHEBI:29999"/>
        <dbReference type="ChEBI" id="CHEBI:30616"/>
        <dbReference type="ChEBI" id="CHEBI:83421"/>
        <dbReference type="ChEBI" id="CHEBI:456216"/>
        <dbReference type="EC" id="2.7.11.1"/>
    </reaction>
</comment>
<dbReference type="InterPro" id="IPR011009">
    <property type="entry name" value="Kinase-like_dom_sf"/>
</dbReference>
<feature type="domain" description="Protein kinase" evidence="11">
    <location>
        <begin position="13"/>
        <end position="277"/>
    </location>
</feature>
<protein>
    <recommendedName>
        <fullName evidence="2">non-specific serine/threonine protein kinase</fullName>
        <ecNumber evidence="2">2.7.11.1</ecNumber>
    </recommendedName>
</protein>
<evidence type="ECO:0000313" key="12">
    <source>
        <dbReference type="Proteomes" id="UP000050792"/>
    </source>
</evidence>
<dbReference type="GO" id="GO:0008374">
    <property type="term" value="F:O-acyltransferase activity"/>
    <property type="evidence" value="ECO:0007669"/>
    <property type="project" value="InterPro"/>
</dbReference>
<dbReference type="PANTHER" id="PTHR44899">
    <property type="entry name" value="CAMK FAMILY PROTEIN KINASE"/>
    <property type="match status" value="1"/>
</dbReference>
<name>A0AA85FHH1_9TREM</name>
<sequence length="1274" mass="147436">MKDGSTIVFKKRYTVIKKLGKGASGKTYLVEDSHESQNCTKVLKALKCIKLDDNSAAVQRDYEKEAHLLSSLKHPYILRIHESFVDKDRFCIVSEFCEGGDLTNYLKQVKSKGERISEKNIGKWLVQLILATVYMHKNKILHRDLKTSNIFLKNGNIKVGDFGISRSLATTEELATTFIGTPYYMSPEVLKYEGYNNKSDIWSIGIILYELCTQRRAFTGTNLMRVMWQVINDPCPQLPEIYSKELQDVLELMLKKTPQERPSASELLQSNVVHSYLRDLYKETIFHMQNELSDESRKNENESNRLISFEEFISSPDSVLHKQQSIEDAEKFPIQSNEETEENTEHSEDQYLTPRQKIKLNKATESDKTIAVLRDLAEQLTHTRNSLNSTKETQLFTWQKGYPSLNHIWPTIQMPTEKLLNELKNLYSEKINNEISVTDELDDDLEIGGDLSLPKRPGLKDDKKLLGKGPGAEDESLGTFNFSNFTKHGSEQIEDLTNNTSFTEIKFFYPLPRLTSPIYDYVIMNEFKKQVDNNDDPNIIKKDNNNQENLFIRRQLTFPEMLNQNYTQSARQLSDINSSKLKCNSVFTDDTQLMETYYTNYDNELLNYTKNFNEENSKELIKNENIIQNDLEDIENQDNEDSTDTLNDVLVCMKAALYHPEDSNTIILDDEAKDIFSPEAKAKRIDALKKYCINKLGEKEFHNAYHYLYQKRILENNQSGELTILNGLKCYCSDVTTGFLLDHLLFLENDALKQTINIQLSESIHQILNDNLPFYTSIGIILYELCTQRRAFTGTNLMRVMWQVINDPCPQLPEIYSKELQDVLELMLKKTPQERPSASELLQSNVVHSYLRDLYKETIFHMQNELSDESRKNENESNRLISFEEFISSPDSVLHKQQSIEDAEKFPIQSNEETEENTEHSEDQYLTPRQKIKLNKATESDKTIAVLRDLAEQLTHTRNSLNSTKETQLFTWQKGYPSLNHIWPTIQMPTEKLLNELKNLYSEKINNEISVTDELDDDLEIGGDLSLPKRPGLKDIIIQMYKLNLQLNLFLIFIFSLINCDVHSNSTFNGPYPLVMIPGTAGCQAFAVLKNDPDNKTLPVWLNLELFAFIKHFTKYFKLQYDPKTGRSYDAEGVDIVFPGWGETWSIENLDKTPNMFSKYFDSLVYVLRKNPFYVSNFTMRGAPYDFRKAPNENYGFFDKLKALIEETYENAKQRPVVLLPHSMGCLFAQWFLKKCEIPWKKKYIKSLVFSSCPFGGSVKTVKVEASEIIKFVT</sequence>
<dbReference type="SUPFAM" id="SSF53474">
    <property type="entry name" value="alpha/beta-Hydrolases"/>
    <property type="match status" value="1"/>
</dbReference>
<comment type="similarity">
    <text evidence="1">Belongs to the protein kinase superfamily. NEK Ser/Thr protein kinase family. NIMA subfamily.</text>
</comment>
<dbReference type="Gene3D" id="1.10.510.10">
    <property type="entry name" value="Transferase(Phosphotransferase) domain 1"/>
    <property type="match status" value="2"/>
</dbReference>
<dbReference type="Pfam" id="PF00069">
    <property type="entry name" value="Pkinase"/>
    <property type="match status" value="1"/>
</dbReference>
<dbReference type="CDD" id="cd08215">
    <property type="entry name" value="STKc_Nek"/>
    <property type="match status" value="1"/>
</dbReference>
<dbReference type="Proteomes" id="UP000050792">
    <property type="component" value="Unassembled WGS sequence"/>
</dbReference>
<dbReference type="EC" id="2.7.11.1" evidence="2"/>
<keyword evidence="12" id="KW-1185">Reference proteome</keyword>
<accession>A0AA85FHH1</accession>
<dbReference type="InterPro" id="IPR051131">
    <property type="entry name" value="NEK_Ser/Thr_kinase_NIMA"/>
</dbReference>
<evidence type="ECO:0000313" key="13">
    <source>
        <dbReference type="WBParaSite" id="SRDH1_5140.4"/>
    </source>
</evidence>
<evidence type="ECO:0000256" key="2">
    <source>
        <dbReference type="ARBA" id="ARBA00012513"/>
    </source>
</evidence>
<evidence type="ECO:0000256" key="9">
    <source>
        <dbReference type="ARBA" id="ARBA00048679"/>
    </source>
</evidence>
<dbReference type="WBParaSite" id="SRDH1_5140.4">
    <property type="protein sequence ID" value="SRDH1_5140.4"/>
    <property type="gene ID" value="SRDH1_5140"/>
</dbReference>
<dbReference type="Pfam" id="PF02450">
    <property type="entry name" value="LCAT"/>
    <property type="match status" value="1"/>
</dbReference>
<reference evidence="13" key="2">
    <citation type="submission" date="2023-11" db="UniProtKB">
        <authorList>
            <consortium name="WormBaseParasite"/>
        </authorList>
    </citation>
    <scope>IDENTIFICATION</scope>
</reference>
<evidence type="ECO:0000259" key="11">
    <source>
        <dbReference type="PROSITE" id="PS50011"/>
    </source>
</evidence>
<keyword evidence="5" id="KW-0547">Nucleotide-binding</keyword>
<dbReference type="GO" id="GO:0004674">
    <property type="term" value="F:protein serine/threonine kinase activity"/>
    <property type="evidence" value="ECO:0007669"/>
    <property type="project" value="UniProtKB-KW"/>
</dbReference>
<feature type="region of interest" description="Disordered" evidence="10">
    <location>
        <begin position="332"/>
        <end position="352"/>
    </location>
</feature>